<evidence type="ECO:0000259" key="1">
    <source>
        <dbReference type="PROSITE" id="PS50097"/>
    </source>
</evidence>
<feature type="domain" description="BTB" evidence="1">
    <location>
        <begin position="358"/>
        <end position="425"/>
    </location>
</feature>
<dbReference type="InterPro" id="IPR008974">
    <property type="entry name" value="TRAF-like"/>
</dbReference>
<dbReference type="OrthoDB" id="6359816at2759"/>
<dbReference type="AlphaFoldDB" id="A0A8X6F5Z6"/>
<dbReference type="Pfam" id="PF22486">
    <property type="entry name" value="MATH_2"/>
    <property type="match status" value="1"/>
</dbReference>
<dbReference type="InterPro" id="IPR002083">
    <property type="entry name" value="MATH/TRAF_dom"/>
</dbReference>
<evidence type="ECO:0000259" key="2">
    <source>
        <dbReference type="PROSITE" id="PS50144"/>
    </source>
</evidence>
<keyword evidence="4" id="KW-1185">Reference proteome</keyword>
<sequence>MFRWTVDERGRKMSPITITEDKCFTYTWKVKNFSFWCQRNCDTISSPDFFVQAKGMTKWRLQLCLKDGYRSDLDDDFISFYLERMESSRRPVYVPVFFDLAFLAIDGSVLVIEGVFKKSFAENERWGTDLFLKREEVFERKGYLPGDVLTARCRMWNSFERIERNVHCFARTRVIVERRTFVWNIKLFSSFQTSKYYINSSSEGNSILTLKLLPVETEMDETYINLELSASDPNFKFLTLRLYLVDISENKVQCLREEFVFIDDDQFICPSICTLTYSKEKLVENRNLYLPNDVLKLYCECEFTNGKMSQEIEKISSGCPPLMQEGNLGSDDFGFASLDSMRTLKANLESSYNESVLCDVELKTKTSTFPAHKYILSARSPVFKAMFTNDMKEKSTGCVYIEDLTDDTIRRMLQYIYTATVTVQDLQWESACRLYAAADKYEILSLKSKCSSFLKDNLSLDNDCQIWALSDMHQDQSLKSTVQDYMLNHRGFFNNEGNLSLKTSFRRDGMYFETF</sequence>
<dbReference type="PANTHER" id="PTHR24413">
    <property type="entry name" value="SPECKLE-TYPE POZ PROTEIN"/>
    <property type="match status" value="1"/>
</dbReference>
<dbReference type="PROSITE" id="PS50097">
    <property type="entry name" value="BTB"/>
    <property type="match status" value="1"/>
</dbReference>
<dbReference type="PROSITE" id="PS50144">
    <property type="entry name" value="MATH"/>
    <property type="match status" value="1"/>
</dbReference>
<comment type="caution">
    <text evidence="3">The sequence shown here is derived from an EMBL/GenBank/DDBJ whole genome shotgun (WGS) entry which is preliminary data.</text>
</comment>
<dbReference type="Pfam" id="PF00651">
    <property type="entry name" value="BTB"/>
    <property type="match status" value="1"/>
</dbReference>
<evidence type="ECO:0000313" key="4">
    <source>
        <dbReference type="Proteomes" id="UP000887116"/>
    </source>
</evidence>
<dbReference type="CDD" id="cd00121">
    <property type="entry name" value="MATH"/>
    <property type="match status" value="1"/>
</dbReference>
<accession>A0A8X6F5Z6</accession>
<feature type="domain" description="MATH" evidence="2">
    <location>
        <begin position="23"/>
        <end position="155"/>
    </location>
</feature>
<gene>
    <name evidence="3" type="primary">NCL1_49958</name>
    <name evidence="3" type="ORF">TNCT_329831</name>
</gene>
<dbReference type="EMBL" id="BMAO01030937">
    <property type="protein sequence ID" value="GFQ71302.1"/>
    <property type="molecule type" value="Genomic_DNA"/>
</dbReference>
<dbReference type="Gene3D" id="3.30.710.10">
    <property type="entry name" value="Potassium Channel Kv1.1, Chain A"/>
    <property type="match status" value="1"/>
</dbReference>
<protein>
    <submittedName>
        <fullName evidence="3">Tdpoz2</fullName>
    </submittedName>
</protein>
<reference evidence="3" key="1">
    <citation type="submission" date="2020-07" db="EMBL/GenBank/DDBJ databases">
        <title>Multicomponent nature underlies the extraordinary mechanical properties of spider dragline silk.</title>
        <authorList>
            <person name="Kono N."/>
            <person name="Nakamura H."/>
            <person name="Mori M."/>
            <person name="Yoshida Y."/>
            <person name="Ohtoshi R."/>
            <person name="Malay A.D."/>
            <person name="Moran D.A.P."/>
            <person name="Tomita M."/>
            <person name="Numata K."/>
            <person name="Arakawa K."/>
        </authorList>
    </citation>
    <scope>NUCLEOTIDE SEQUENCE</scope>
</reference>
<name>A0A8X6F5Z6_TRICU</name>
<dbReference type="Gene3D" id="2.60.210.10">
    <property type="entry name" value="Apoptosis, Tumor Necrosis Factor Receptor Associated Protein 2, Chain A"/>
    <property type="match status" value="1"/>
</dbReference>
<dbReference type="GO" id="GO:0030163">
    <property type="term" value="P:protein catabolic process"/>
    <property type="evidence" value="ECO:0007669"/>
    <property type="project" value="UniProtKB-ARBA"/>
</dbReference>
<dbReference type="SMART" id="SM00225">
    <property type="entry name" value="BTB"/>
    <property type="match status" value="1"/>
</dbReference>
<dbReference type="Proteomes" id="UP000887116">
    <property type="component" value="Unassembled WGS sequence"/>
</dbReference>
<dbReference type="CDD" id="cd18186">
    <property type="entry name" value="BTB_POZ_ZBTB_KLHL-like"/>
    <property type="match status" value="1"/>
</dbReference>
<dbReference type="InterPro" id="IPR000210">
    <property type="entry name" value="BTB/POZ_dom"/>
</dbReference>
<dbReference type="SUPFAM" id="SSF49599">
    <property type="entry name" value="TRAF domain-like"/>
    <property type="match status" value="1"/>
</dbReference>
<organism evidence="3 4">
    <name type="scientific">Trichonephila clavata</name>
    <name type="common">Joro spider</name>
    <name type="synonym">Nephila clavata</name>
    <dbReference type="NCBI Taxonomy" id="2740835"/>
    <lineage>
        <taxon>Eukaryota</taxon>
        <taxon>Metazoa</taxon>
        <taxon>Ecdysozoa</taxon>
        <taxon>Arthropoda</taxon>
        <taxon>Chelicerata</taxon>
        <taxon>Arachnida</taxon>
        <taxon>Araneae</taxon>
        <taxon>Araneomorphae</taxon>
        <taxon>Entelegynae</taxon>
        <taxon>Araneoidea</taxon>
        <taxon>Nephilidae</taxon>
        <taxon>Trichonephila</taxon>
    </lineage>
</organism>
<dbReference type="InterPro" id="IPR011333">
    <property type="entry name" value="SKP1/BTB/POZ_sf"/>
</dbReference>
<dbReference type="SUPFAM" id="SSF54695">
    <property type="entry name" value="POZ domain"/>
    <property type="match status" value="1"/>
</dbReference>
<evidence type="ECO:0000313" key="3">
    <source>
        <dbReference type="EMBL" id="GFQ71302.1"/>
    </source>
</evidence>
<proteinExistence type="predicted"/>